<dbReference type="SUPFAM" id="SSF141530">
    <property type="entry name" value="PTSIIA/GutA-like"/>
    <property type="match status" value="1"/>
</dbReference>
<dbReference type="Proteomes" id="UP000286147">
    <property type="component" value="Unassembled WGS sequence"/>
</dbReference>
<accession>A0A412CCC7</accession>
<evidence type="ECO:0000313" key="3">
    <source>
        <dbReference type="Proteomes" id="UP000286147"/>
    </source>
</evidence>
<protein>
    <submittedName>
        <fullName evidence="2">PTS sorbitol transporter subunit IIA</fullName>
    </submittedName>
</protein>
<dbReference type="GO" id="GO:0009401">
    <property type="term" value="P:phosphoenolpyruvate-dependent sugar phosphotransferase system"/>
    <property type="evidence" value="ECO:0007669"/>
    <property type="project" value="InterPro"/>
</dbReference>
<dbReference type="PANTHER" id="PTHR40398">
    <property type="entry name" value="PTS SYSTEM GLUCITOL/SORBITOL-SPECIFIC EIIA COMPONENT"/>
    <property type="match status" value="1"/>
</dbReference>
<reference evidence="2 3" key="1">
    <citation type="submission" date="2018-08" db="EMBL/GenBank/DDBJ databases">
        <title>A genome reference for cultivated species of the human gut microbiota.</title>
        <authorList>
            <person name="Zou Y."/>
            <person name="Xue W."/>
            <person name="Luo G."/>
        </authorList>
    </citation>
    <scope>NUCLEOTIDE SEQUENCE [LARGE SCALE GENOMIC DNA]</scope>
    <source>
        <strain evidence="2 3">AF27-12</strain>
    </source>
</reference>
<dbReference type="Gene3D" id="2.40.33.40">
    <property type="entry name" value="Phosphotransferase system, glucitol/sorbitol-specific IIA component"/>
    <property type="match status" value="1"/>
</dbReference>
<dbReference type="GO" id="GO:0005737">
    <property type="term" value="C:cytoplasm"/>
    <property type="evidence" value="ECO:0007669"/>
    <property type="project" value="InterPro"/>
</dbReference>
<dbReference type="GO" id="GO:0016301">
    <property type="term" value="F:kinase activity"/>
    <property type="evidence" value="ECO:0007669"/>
    <property type="project" value="TreeGrafter"/>
</dbReference>
<dbReference type="Pfam" id="PF03829">
    <property type="entry name" value="PTSIIA_gutA"/>
    <property type="match status" value="1"/>
</dbReference>
<dbReference type="InterPro" id="IPR004716">
    <property type="entry name" value="PTS_IIA_glucitol/sorbitol-sp"/>
</dbReference>
<dbReference type="RefSeq" id="WP_015562848.1">
    <property type="nucleotide sequence ID" value="NZ_NAKQ01000002.1"/>
</dbReference>
<name>A0A412CCC7_9FIRM</name>
<dbReference type="PANTHER" id="PTHR40398:SF1">
    <property type="entry name" value="PTS SYSTEM GLUCITOL_SORBITOL-SPECIFIC EIIA COMPONENT"/>
    <property type="match status" value="1"/>
</dbReference>
<dbReference type="AlphaFoldDB" id="A0A412CCC7"/>
<dbReference type="EMBL" id="QRTP01000033">
    <property type="protein sequence ID" value="RGQ78844.1"/>
    <property type="molecule type" value="Genomic_DNA"/>
</dbReference>
<evidence type="ECO:0000313" key="2">
    <source>
        <dbReference type="EMBL" id="RGQ78844.1"/>
    </source>
</evidence>
<evidence type="ECO:0000256" key="1">
    <source>
        <dbReference type="PROSITE-ProRule" id="PRU00420"/>
    </source>
</evidence>
<dbReference type="InterPro" id="IPR036665">
    <property type="entry name" value="PTS_IIA_glucitol/sorbitol_sf"/>
</dbReference>
<dbReference type="GO" id="GO:0008982">
    <property type="term" value="F:protein-N(PI)-phosphohistidine-sugar phosphotransferase activity"/>
    <property type="evidence" value="ECO:0007669"/>
    <property type="project" value="InterPro"/>
</dbReference>
<gene>
    <name evidence="2" type="ORF">DWY77_10165</name>
</gene>
<organism evidence="2 3">
    <name type="scientific">Megamonas rupellensis</name>
    <dbReference type="NCBI Taxonomy" id="491921"/>
    <lineage>
        <taxon>Bacteria</taxon>
        <taxon>Bacillati</taxon>
        <taxon>Bacillota</taxon>
        <taxon>Negativicutes</taxon>
        <taxon>Selenomonadales</taxon>
        <taxon>Selenomonadaceae</taxon>
        <taxon>Megamonas</taxon>
    </lineage>
</organism>
<comment type="caution">
    <text evidence="2">The sequence shown here is derived from an EMBL/GenBank/DDBJ whole genome shotgun (WGS) entry which is preliminary data.</text>
</comment>
<dbReference type="PROSITE" id="PS51097">
    <property type="entry name" value="PTS_EIIA_TYPE_5"/>
    <property type="match status" value="1"/>
</dbReference>
<feature type="modified residue" description="Phosphohistidine; by HPr" evidence="1">
    <location>
        <position position="42"/>
    </location>
</feature>
<proteinExistence type="predicted"/>
<sequence length="121" mass="13301">MKYYAEITGWGDEAKAFLKELNYIILFNDNAPSELAEISILHSIGEMKGDIEVGDTIIIAEKAFEVTAVGDEAQKTFKELGHATINFAGRDVPDLPGHIMLKGDEALTEDDIVKGAKIEIY</sequence>